<evidence type="ECO:0000259" key="2">
    <source>
        <dbReference type="Pfam" id="PF02746"/>
    </source>
</evidence>
<dbReference type="EMBL" id="JBHSSL010000019">
    <property type="protein sequence ID" value="MFC6169535.1"/>
    <property type="molecule type" value="Genomic_DNA"/>
</dbReference>
<dbReference type="SUPFAM" id="SSF54826">
    <property type="entry name" value="Enolase N-terminal domain-like"/>
    <property type="match status" value="1"/>
</dbReference>
<protein>
    <recommendedName>
        <fullName evidence="2">Mandelate racemase/muconate lactonizing enzyme N-terminal domain-containing protein</fullName>
    </recommendedName>
</protein>
<dbReference type="PANTHER" id="PTHR48073:SF2">
    <property type="entry name" value="O-SUCCINYLBENZOATE SYNTHASE"/>
    <property type="match status" value="1"/>
</dbReference>
<dbReference type="Gene3D" id="3.30.390.10">
    <property type="entry name" value="Enolase-like, N-terminal domain"/>
    <property type="match status" value="1"/>
</dbReference>
<sequence>MTEIKRITTKKISLPLKTPFKTAKHTVTSADAILIGIETNNNVGYGAATPNLVVTGDTLFSIDNIITTVLAPRLIGQSLSDWHYIDSIIQKTVQYNSSAKAGLEIAFHNLLANELSLPLVTILGGKRQPVVTDYTVSISSAEKNGD</sequence>
<keyword evidence="4" id="KW-1185">Reference proteome</keyword>
<feature type="domain" description="Mandelate racemase/muconate lactonizing enzyme N-terminal" evidence="2">
    <location>
        <begin position="13"/>
        <end position="124"/>
    </location>
</feature>
<keyword evidence="1" id="KW-0479">Metal-binding</keyword>
<dbReference type="Pfam" id="PF02746">
    <property type="entry name" value="MR_MLE_N"/>
    <property type="match status" value="1"/>
</dbReference>
<accession>A0ABW1RE85</accession>
<dbReference type="RefSeq" id="WP_164509581.1">
    <property type="nucleotide sequence ID" value="NZ_JBHSSL010000019.1"/>
</dbReference>
<gene>
    <name evidence="3" type="ORF">ACFQGP_02955</name>
</gene>
<comment type="caution">
    <text evidence="3">The sequence shown here is derived from an EMBL/GenBank/DDBJ whole genome shotgun (WGS) entry which is preliminary data.</text>
</comment>
<dbReference type="PANTHER" id="PTHR48073">
    <property type="entry name" value="O-SUCCINYLBENZOATE SYNTHASE-RELATED"/>
    <property type="match status" value="1"/>
</dbReference>
<evidence type="ECO:0000313" key="4">
    <source>
        <dbReference type="Proteomes" id="UP001596289"/>
    </source>
</evidence>
<reference evidence="4" key="1">
    <citation type="journal article" date="2019" name="Int. J. Syst. Evol. Microbiol.">
        <title>The Global Catalogue of Microorganisms (GCM) 10K type strain sequencing project: providing services to taxonomists for standard genome sequencing and annotation.</title>
        <authorList>
            <consortium name="The Broad Institute Genomics Platform"/>
            <consortium name="The Broad Institute Genome Sequencing Center for Infectious Disease"/>
            <person name="Wu L."/>
            <person name="Ma J."/>
        </authorList>
    </citation>
    <scope>NUCLEOTIDE SEQUENCE [LARGE SCALE GENOMIC DNA]</scope>
    <source>
        <strain evidence="4">CCM 8904</strain>
    </source>
</reference>
<organism evidence="3 4">
    <name type="scientific">Loigolactobacillus jiayinensis</name>
    <dbReference type="NCBI Taxonomy" id="2486016"/>
    <lineage>
        <taxon>Bacteria</taxon>
        <taxon>Bacillati</taxon>
        <taxon>Bacillota</taxon>
        <taxon>Bacilli</taxon>
        <taxon>Lactobacillales</taxon>
        <taxon>Lactobacillaceae</taxon>
        <taxon>Loigolactobacillus</taxon>
    </lineage>
</organism>
<evidence type="ECO:0000256" key="1">
    <source>
        <dbReference type="ARBA" id="ARBA00022723"/>
    </source>
</evidence>
<proteinExistence type="predicted"/>
<dbReference type="InterPro" id="IPR029017">
    <property type="entry name" value="Enolase-like_N"/>
</dbReference>
<dbReference type="Proteomes" id="UP001596289">
    <property type="component" value="Unassembled WGS sequence"/>
</dbReference>
<evidence type="ECO:0000313" key="3">
    <source>
        <dbReference type="EMBL" id="MFC6169535.1"/>
    </source>
</evidence>
<name>A0ABW1RE85_9LACO</name>
<dbReference type="InterPro" id="IPR013341">
    <property type="entry name" value="Mandelate_racemase_N_dom"/>
</dbReference>